<evidence type="ECO:0000256" key="2">
    <source>
        <dbReference type="ARBA" id="ARBA00022525"/>
    </source>
</evidence>
<dbReference type="GO" id="GO:0005509">
    <property type="term" value="F:calcium ion binding"/>
    <property type="evidence" value="ECO:0007669"/>
    <property type="project" value="InterPro"/>
</dbReference>
<accession>A0AB39KP05</accession>
<dbReference type="InterPro" id="IPR018511">
    <property type="entry name" value="Hemolysin-typ_Ca-bd_CS"/>
</dbReference>
<dbReference type="Pfam" id="PF19198">
    <property type="entry name" value="RsaA_NTD"/>
    <property type="match status" value="1"/>
</dbReference>
<dbReference type="RefSeq" id="WP_369058157.1">
    <property type="nucleotide sequence ID" value="NZ_CP158375.1"/>
</dbReference>
<dbReference type="InterPro" id="IPR011049">
    <property type="entry name" value="Serralysin-like_metalloprot_C"/>
</dbReference>
<reference evidence="4" key="1">
    <citation type="submission" date="2024-06" db="EMBL/GenBank/DDBJ databases">
        <title>Caulobacter inopinatus, sp. nov.</title>
        <authorList>
            <person name="Donachie S.P."/>
        </authorList>
    </citation>
    <scope>NUCLEOTIDE SEQUENCE</scope>
    <source>
        <strain evidence="4">73W</strain>
    </source>
</reference>
<dbReference type="GO" id="GO:0005576">
    <property type="term" value="C:extracellular region"/>
    <property type="evidence" value="ECO:0007669"/>
    <property type="project" value="UniProtKB-SubCell"/>
</dbReference>
<keyword evidence="2" id="KW-0964">Secreted</keyword>
<dbReference type="Gene3D" id="2.150.10.10">
    <property type="entry name" value="Serralysin-like metalloprotease, C-terminal"/>
    <property type="match status" value="2"/>
</dbReference>
<name>A0AB39KP05_9CAUL</name>
<evidence type="ECO:0000256" key="3">
    <source>
        <dbReference type="SAM" id="MobiDB-lite"/>
    </source>
</evidence>
<proteinExistence type="predicted"/>
<gene>
    <name evidence="4" type="ORF">ABOZ73_10805</name>
</gene>
<dbReference type="PRINTS" id="PR00313">
    <property type="entry name" value="CABNDNGRPT"/>
</dbReference>
<dbReference type="Pfam" id="PF00353">
    <property type="entry name" value="HemolysinCabind"/>
    <property type="match status" value="3"/>
</dbReference>
<dbReference type="PANTHER" id="PTHR38340">
    <property type="entry name" value="S-LAYER PROTEIN"/>
    <property type="match status" value="1"/>
</dbReference>
<dbReference type="PROSITE" id="PS00330">
    <property type="entry name" value="HEMOLYSIN_CALCIUM"/>
    <property type="match status" value="2"/>
</dbReference>
<protein>
    <recommendedName>
        <fullName evidence="5">Calcium-binding protein</fullName>
    </recommendedName>
</protein>
<evidence type="ECO:0000313" key="4">
    <source>
        <dbReference type="EMBL" id="XDO95307.1"/>
    </source>
</evidence>
<dbReference type="InterPro" id="IPR001343">
    <property type="entry name" value="Hemolysn_Ca-bd"/>
</dbReference>
<sequence>MARKVGTALGEELYGDSGPDELLGMGGDDKLYGNDGDNLLDGGDGADQLFGGNNADRMLGGAGNDLLYGNEGADVLVGGAGSDKLYGAGGADVIYGDAESTVSAPSSGVQTVTTAASAASTLRSMNFIIAGEPGVMVTVAETATGALAFELVVTDTVTSTADKVDVGDLRGLFFHVSAEGLLNPSKFTINGADVTSRQVAANAVIDLGNAANMQGRDHAPFDIGVEFGTAGVGKDDIRNTSFTLSHADQPLKLELVAQQWFGARLTSVSENGVGRDQSLKLVSQAPAAPAVPTTPTPPTNPTTPSTGGDDLIEAGAGNDRIYGGAGDDEMQGEGGDDLIVGGTDNGKLGAVISIGDNLYGNDGRDTFIFAKGDGVDMIWDFQPGIDHIEISGYSAGSINSVILVGGVANRIATGAHQKIAVILDGGSDAIIFNDFPNPQAGDAAIRFADGTVLSSADLVQRAQSGSVTSAVAATVLRSANALAANDIGASASLDTDLATVEAIIDAADATTSVATLSYQFFTGKTPAAGGLDYLVSPTGPNGNNLNSAYFQSFNLENRYINFAVNLGRDGEGKDKFAAGYGNLSLIDATKKAYKEIFGSTPNDKKAHDLIDGREAYFYSYGKTDLGAKAAMVGWLLAEAEKGDVGVYAKSNAAFLAHLIDGAEASVDLIGVYGKPDYVFGG</sequence>
<dbReference type="AlphaFoldDB" id="A0AB39KP05"/>
<evidence type="ECO:0008006" key="5">
    <source>
        <dbReference type="Google" id="ProtNLM"/>
    </source>
</evidence>
<organism evidence="4">
    <name type="scientific">Caulobacter sp. 73W</name>
    <dbReference type="NCBI Taxonomy" id="3161137"/>
    <lineage>
        <taxon>Bacteria</taxon>
        <taxon>Pseudomonadati</taxon>
        <taxon>Pseudomonadota</taxon>
        <taxon>Alphaproteobacteria</taxon>
        <taxon>Caulobacterales</taxon>
        <taxon>Caulobacteraceae</taxon>
        <taxon>Caulobacter</taxon>
    </lineage>
</organism>
<comment type="subcellular location">
    <subcellularLocation>
        <location evidence="1">Secreted</location>
    </subcellularLocation>
</comment>
<feature type="compositionally biased region" description="Pro residues" evidence="3">
    <location>
        <begin position="292"/>
        <end position="301"/>
    </location>
</feature>
<evidence type="ECO:0000256" key="1">
    <source>
        <dbReference type="ARBA" id="ARBA00004613"/>
    </source>
</evidence>
<dbReference type="InterPro" id="IPR050557">
    <property type="entry name" value="RTX_toxin/Mannuronan_C5-epim"/>
</dbReference>
<feature type="region of interest" description="Disordered" evidence="3">
    <location>
        <begin position="283"/>
        <end position="334"/>
    </location>
</feature>
<dbReference type="SUPFAM" id="SSF51120">
    <property type="entry name" value="beta-Roll"/>
    <property type="match status" value="2"/>
</dbReference>
<dbReference type="PANTHER" id="PTHR38340:SF1">
    <property type="entry name" value="S-LAYER PROTEIN"/>
    <property type="match status" value="1"/>
</dbReference>
<dbReference type="EMBL" id="CP158375">
    <property type="protein sequence ID" value="XDO95307.1"/>
    <property type="molecule type" value="Genomic_DNA"/>
</dbReference>